<keyword evidence="3" id="KW-1185">Reference proteome</keyword>
<dbReference type="AlphaFoldDB" id="A0A2A6RJX0"/>
<proteinExistence type="predicted"/>
<protein>
    <submittedName>
        <fullName evidence="2">Uncharacterized protein</fullName>
    </submittedName>
</protein>
<gene>
    <name evidence="2" type="ORF">CJ255_10050</name>
</gene>
<accession>A0A2A6RJX0</accession>
<feature type="compositionally biased region" description="Low complexity" evidence="1">
    <location>
        <begin position="38"/>
        <end position="81"/>
    </location>
</feature>
<evidence type="ECO:0000313" key="2">
    <source>
        <dbReference type="EMBL" id="PDW03195.1"/>
    </source>
</evidence>
<dbReference type="EMBL" id="NQWI01000037">
    <property type="protein sequence ID" value="PDW03195.1"/>
    <property type="molecule type" value="Genomic_DNA"/>
</dbReference>
<feature type="region of interest" description="Disordered" evidence="1">
    <location>
        <begin position="17"/>
        <end position="112"/>
    </location>
</feature>
<reference evidence="3" key="1">
    <citation type="submission" date="2017-08" db="EMBL/GenBank/DDBJ databases">
        <authorList>
            <person name="Grouzdev D.S."/>
            <person name="Gaisin V.A."/>
            <person name="Rysina M.S."/>
            <person name="Gorlenko V.M."/>
        </authorList>
    </citation>
    <scope>NUCLEOTIDE SEQUENCE [LARGE SCALE GENOMIC DNA]</scope>
    <source>
        <strain evidence="3">Kir15-3F</strain>
    </source>
</reference>
<evidence type="ECO:0000313" key="3">
    <source>
        <dbReference type="Proteomes" id="UP000220527"/>
    </source>
</evidence>
<dbReference type="Proteomes" id="UP000220527">
    <property type="component" value="Unassembled WGS sequence"/>
</dbReference>
<organism evidence="2 3">
    <name type="scientific">Candidatus Viridilinea mediisalina</name>
    <dbReference type="NCBI Taxonomy" id="2024553"/>
    <lineage>
        <taxon>Bacteria</taxon>
        <taxon>Bacillati</taxon>
        <taxon>Chloroflexota</taxon>
        <taxon>Chloroflexia</taxon>
        <taxon>Chloroflexales</taxon>
        <taxon>Chloroflexineae</taxon>
        <taxon>Oscillochloridaceae</taxon>
        <taxon>Candidatus Viridilinea</taxon>
    </lineage>
</organism>
<name>A0A2A6RJX0_9CHLR</name>
<sequence>MGFRSCLKSRGRTLECRLQPAKAGTPTQNHRLFRQPLSVSPRPRALAPSRPRVLAPSRPRALASSRPRALAPSRPRVLAAPTPSNAPRFAGRAPRLDDPESAAQRYPSRRGP</sequence>
<evidence type="ECO:0000256" key="1">
    <source>
        <dbReference type="SAM" id="MobiDB-lite"/>
    </source>
</evidence>
<comment type="caution">
    <text evidence="2">The sequence shown here is derived from an EMBL/GenBank/DDBJ whole genome shotgun (WGS) entry which is preliminary data.</text>
</comment>